<organism evidence="7 8">
    <name type="scientific">Adhaeribacter swui</name>
    <dbReference type="NCBI Taxonomy" id="2086471"/>
    <lineage>
        <taxon>Bacteria</taxon>
        <taxon>Pseudomonadati</taxon>
        <taxon>Bacteroidota</taxon>
        <taxon>Cytophagia</taxon>
        <taxon>Cytophagales</taxon>
        <taxon>Hymenobacteraceae</taxon>
        <taxon>Adhaeribacter</taxon>
    </lineage>
</organism>
<dbReference type="SUPFAM" id="SSF48452">
    <property type="entry name" value="TPR-like"/>
    <property type="match status" value="1"/>
</dbReference>
<evidence type="ECO:0000259" key="6">
    <source>
        <dbReference type="Pfam" id="PF07980"/>
    </source>
</evidence>
<evidence type="ECO:0000256" key="2">
    <source>
        <dbReference type="ARBA" id="ARBA00006275"/>
    </source>
</evidence>
<dbReference type="InterPro" id="IPR011990">
    <property type="entry name" value="TPR-like_helical_dom_sf"/>
</dbReference>
<dbReference type="AlphaFoldDB" id="A0A7G7G7C1"/>
<dbReference type="RefSeq" id="WP_185273890.1">
    <property type="nucleotide sequence ID" value="NZ_CP055156.1"/>
</dbReference>
<comment type="subcellular location">
    <subcellularLocation>
        <location evidence="1">Cell outer membrane</location>
    </subcellularLocation>
</comment>
<evidence type="ECO:0000256" key="5">
    <source>
        <dbReference type="ARBA" id="ARBA00023237"/>
    </source>
</evidence>
<comment type="similarity">
    <text evidence="2">Belongs to the SusD family.</text>
</comment>
<evidence type="ECO:0000313" key="8">
    <source>
        <dbReference type="Proteomes" id="UP000515237"/>
    </source>
</evidence>
<proteinExistence type="inferred from homology"/>
<keyword evidence="5" id="KW-0998">Cell outer membrane</keyword>
<evidence type="ECO:0000256" key="1">
    <source>
        <dbReference type="ARBA" id="ARBA00004442"/>
    </source>
</evidence>
<evidence type="ECO:0000256" key="4">
    <source>
        <dbReference type="ARBA" id="ARBA00023136"/>
    </source>
</evidence>
<sequence length="493" mass="56048">MNKYIKPLLFAGSALGLLFVQSCTDLDEEVSDQLSQDAFGNNPEQLSALIGPLYGELGGYFDRYQQLNATTDEQIVPTRGGDWKDGDAWKRLYQHTWNPSQDDGAFNGLWTWVYNNSTAINRQLANPAITDKATIAELKTLRAFYHYIAMDHFGNVIIAETVGTESPEQKSRAEVYAWVEKELLAALPDLPETVGAVQYGRMNKYVANMILAKLYLNAQVYTGTPQWAKVIEQTDLIINSGKYQMATDFLSNFSITNQTSPEIILATPFDKSKRGGMNIQMRTLHYLNQQTYNIGTAPWNGYATLAEFYNSFEDKDVRKKMWIVGQQYKADGTPLLDDGQPLAFTPEIPAFEMPAGPVARAAGVRSQKYEIQRNNPNTDQDNDFVIFRLGDVYLMRGEARFRNGDLAGALEDFNFIRELRGVDPFTTLNEDMILAERGRELAWEYHRRQDLIRFGKYTAARRFKEQSEDFRNLFPIPTSQISLNPKLKQNPGY</sequence>
<dbReference type="InterPro" id="IPR012944">
    <property type="entry name" value="SusD_RagB_dom"/>
</dbReference>
<protein>
    <submittedName>
        <fullName evidence="7">RagB/SusD family nutrient uptake outer membrane protein</fullName>
    </submittedName>
</protein>
<evidence type="ECO:0000313" key="7">
    <source>
        <dbReference type="EMBL" id="QNF33055.1"/>
    </source>
</evidence>
<dbReference type="Pfam" id="PF07980">
    <property type="entry name" value="SusD_RagB"/>
    <property type="match status" value="1"/>
</dbReference>
<keyword evidence="4" id="KW-0472">Membrane</keyword>
<keyword evidence="8" id="KW-1185">Reference proteome</keyword>
<dbReference type="EMBL" id="CP055156">
    <property type="protein sequence ID" value="QNF33055.1"/>
    <property type="molecule type" value="Genomic_DNA"/>
</dbReference>
<dbReference type="KEGG" id="aswu:HUW51_10035"/>
<keyword evidence="3" id="KW-0732">Signal</keyword>
<accession>A0A7G7G7C1</accession>
<feature type="domain" description="RagB/SusD" evidence="6">
    <location>
        <begin position="363"/>
        <end position="493"/>
    </location>
</feature>
<gene>
    <name evidence="7" type="ORF">HUW51_10035</name>
</gene>
<dbReference type="Proteomes" id="UP000515237">
    <property type="component" value="Chromosome"/>
</dbReference>
<dbReference type="Gene3D" id="1.25.40.390">
    <property type="match status" value="1"/>
</dbReference>
<dbReference type="GO" id="GO:0009279">
    <property type="term" value="C:cell outer membrane"/>
    <property type="evidence" value="ECO:0007669"/>
    <property type="project" value="UniProtKB-SubCell"/>
</dbReference>
<name>A0A7G7G7C1_9BACT</name>
<dbReference type="PROSITE" id="PS51257">
    <property type="entry name" value="PROKAR_LIPOPROTEIN"/>
    <property type="match status" value="1"/>
</dbReference>
<evidence type="ECO:0000256" key="3">
    <source>
        <dbReference type="ARBA" id="ARBA00022729"/>
    </source>
</evidence>
<reference evidence="7 8" key="1">
    <citation type="journal article" date="2018" name="Int. J. Syst. Evol. Microbiol.">
        <title>Adhaeribacter swui sp. nov., isolated from wet mud.</title>
        <authorList>
            <person name="Kim D.U."/>
            <person name="Kim K.W."/>
            <person name="Kang M.S."/>
            <person name="Kim J.Y."/>
            <person name="Jang J.H."/>
            <person name="Kim M.K."/>
        </authorList>
    </citation>
    <scope>NUCLEOTIDE SEQUENCE [LARGE SCALE GENOMIC DNA]</scope>
    <source>
        <strain evidence="7 8">KCTC 52873</strain>
    </source>
</reference>